<dbReference type="PANTHER" id="PTHR37691">
    <property type="entry name" value="BLR3518 PROTEIN"/>
    <property type="match status" value="1"/>
</dbReference>
<keyword evidence="3" id="KW-1185">Reference proteome</keyword>
<dbReference type="AlphaFoldDB" id="A0A1I5C569"/>
<proteinExistence type="predicted"/>
<dbReference type="SUPFAM" id="SSF75169">
    <property type="entry name" value="DsrEFH-like"/>
    <property type="match status" value="1"/>
</dbReference>
<dbReference type="RefSeq" id="WP_093410643.1">
    <property type="nucleotide sequence ID" value="NZ_FOVL01000019.1"/>
</dbReference>
<reference evidence="2 3" key="1">
    <citation type="submission" date="2016-10" db="EMBL/GenBank/DDBJ databases">
        <authorList>
            <person name="de Groot N.N."/>
        </authorList>
    </citation>
    <scope>NUCLEOTIDE SEQUENCE [LARGE SCALE GENOMIC DNA]</scope>
    <source>
        <strain evidence="2 3">DSM 17794</strain>
    </source>
</reference>
<evidence type="ECO:0000313" key="2">
    <source>
        <dbReference type="EMBL" id="SFN82220.1"/>
    </source>
</evidence>
<dbReference type="InterPro" id="IPR003787">
    <property type="entry name" value="Sulphur_relay_DsrE/F-like"/>
</dbReference>
<dbReference type="Pfam" id="PF02635">
    <property type="entry name" value="DsrE"/>
    <property type="match status" value="1"/>
</dbReference>
<gene>
    <name evidence="2" type="ORF">SAMN05660413_02723</name>
</gene>
<evidence type="ECO:0000256" key="1">
    <source>
        <dbReference type="SAM" id="SignalP"/>
    </source>
</evidence>
<dbReference type="Proteomes" id="UP000199153">
    <property type="component" value="Unassembled WGS sequence"/>
</dbReference>
<feature type="signal peptide" evidence="1">
    <location>
        <begin position="1"/>
        <end position="20"/>
    </location>
</feature>
<dbReference type="STRING" id="287099.SAMN05660413_02723"/>
<accession>A0A1I5C569</accession>
<dbReference type="OrthoDB" id="7206705at2"/>
<name>A0A1I5C569_9FLAO</name>
<organism evidence="2 3">
    <name type="scientific">Salegentibacter flavus</name>
    <dbReference type="NCBI Taxonomy" id="287099"/>
    <lineage>
        <taxon>Bacteria</taxon>
        <taxon>Pseudomonadati</taxon>
        <taxon>Bacteroidota</taxon>
        <taxon>Flavobacteriia</taxon>
        <taxon>Flavobacteriales</taxon>
        <taxon>Flavobacteriaceae</taxon>
        <taxon>Salegentibacter</taxon>
    </lineage>
</organism>
<keyword evidence="1" id="KW-0732">Signal</keyword>
<sequence length="190" mass="21019">MKPVLLVIVTLIFSINFTSAQKADALHPIVKGFGGVYEIEDAVEIPENKKTKILVDLIKAETNRGNPAAEPDFSKPIWGLINTARLLNLHGVGGVSKENLEVIVVVHGTAVMSLFEDKSYQEFFETKYDNPNLPILDALHEAGVRVVVCGQSLLARDIKKDQLFEHTEIALSALTTISKRVQEGYVVYNF</sequence>
<dbReference type="Gene3D" id="3.40.1260.10">
    <property type="entry name" value="DsrEFH-like"/>
    <property type="match status" value="1"/>
</dbReference>
<dbReference type="PANTHER" id="PTHR37691:SF1">
    <property type="entry name" value="BLR3518 PROTEIN"/>
    <property type="match status" value="1"/>
</dbReference>
<feature type="chain" id="PRO_5011550163" evidence="1">
    <location>
        <begin position="21"/>
        <end position="190"/>
    </location>
</feature>
<protein>
    <submittedName>
        <fullName evidence="2">DsrE/DsrF-like family protein</fullName>
    </submittedName>
</protein>
<dbReference type="InterPro" id="IPR027396">
    <property type="entry name" value="DsrEFH-like"/>
</dbReference>
<evidence type="ECO:0000313" key="3">
    <source>
        <dbReference type="Proteomes" id="UP000199153"/>
    </source>
</evidence>
<dbReference type="EMBL" id="FOVL01000019">
    <property type="protein sequence ID" value="SFN82220.1"/>
    <property type="molecule type" value="Genomic_DNA"/>
</dbReference>